<organism evidence="3 4">
    <name type="scientific">Nannochloropsis gaditana</name>
    <dbReference type="NCBI Taxonomy" id="72520"/>
    <lineage>
        <taxon>Eukaryota</taxon>
        <taxon>Sar</taxon>
        <taxon>Stramenopiles</taxon>
        <taxon>Ochrophyta</taxon>
        <taxon>Eustigmatophyceae</taxon>
        <taxon>Eustigmatales</taxon>
        <taxon>Monodopsidaceae</taxon>
        <taxon>Nannochloropsis</taxon>
    </lineage>
</organism>
<feature type="signal peptide" evidence="2">
    <location>
        <begin position="1"/>
        <end position="23"/>
    </location>
</feature>
<dbReference type="EMBL" id="AZIL01000125">
    <property type="protein sequence ID" value="EWM29647.1"/>
    <property type="molecule type" value="Genomic_DNA"/>
</dbReference>
<dbReference type="Proteomes" id="UP000019335">
    <property type="component" value="Chromosome 2"/>
</dbReference>
<evidence type="ECO:0000256" key="2">
    <source>
        <dbReference type="SAM" id="SignalP"/>
    </source>
</evidence>
<protein>
    <submittedName>
        <fullName evidence="3">Uncharacterized protein</fullName>
    </submittedName>
</protein>
<dbReference type="PANTHER" id="PTHR21530:SF7">
    <property type="entry name" value="TRAB DOMAIN-CONTAINING PROTEIN"/>
    <property type="match status" value="1"/>
</dbReference>
<proteinExistence type="predicted"/>
<feature type="chain" id="PRO_5004901240" evidence="2">
    <location>
        <begin position="24"/>
        <end position="484"/>
    </location>
</feature>
<keyword evidence="2" id="KW-0732">Signal</keyword>
<feature type="region of interest" description="Disordered" evidence="1">
    <location>
        <begin position="134"/>
        <end position="168"/>
    </location>
</feature>
<dbReference type="PANTHER" id="PTHR21530">
    <property type="entry name" value="PHEROMONE SHUTDOWN PROTEIN"/>
    <property type="match status" value="1"/>
</dbReference>
<comment type="caution">
    <text evidence="3">The sequence shown here is derived from an EMBL/GenBank/DDBJ whole genome shotgun (WGS) entry which is preliminary data.</text>
</comment>
<name>W7TU20_9STRA</name>
<reference evidence="3 4" key="1">
    <citation type="journal article" date="2014" name="Mol. Plant">
        <title>Chromosome Scale Genome Assembly and Transcriptome Profiling of Nannochloropsis gaditana in Nitrogen Depletion.</title>
        <authorList>
            <person name="Corteggiani Carpinelli E."/>
            <person name="Telatin A."/>
            <person name="Vitulo N."/>
            <person name="Forcato C."/>
            <person name="D'Angelo M."/>
            <person name="Schiavon R."/>
            <person name="Vezzi A."/>
            <person name="Giacometti G.M."/>
            <person name="Morosinotto T."/>
            <person name="Valle G."/>
        </authorList>
    </citation>
    <scope>NUCLEOTIDE SEQUENCE [LARGE SCALE GENOMIC DNA]</scope>
    <source>
        <strain evidence="3 4">B-31</strain>
    </source>
</reference>
<dbReference type="OrthoDB" id="48306at2759"/>
<gene>
    <name evidence="3" type="ORF">Naga_100050g14</name>
</gene>
<feature type="region of interest" description="Disordered" evidence="1">
    <location>
        <begin position="42"/>
        <end position="61"/>
    </location>
</feature>
<dbReference type="InterPro" id="IPR046345">
    <property type="entry name" value="TraB_PrgY-like"/>
</dbReference>
<accession>W7TU20</accession>
<evidence type="ECO:0000313" key="3">
    <source>
        <dbReference type="EMBL" id="EWM29647.1"/>
    </source>
</evidence>
<sequence>MTHPARSSISLLSLVLLLSNTRAFFHCPVALRPALTRLSFFGGSRQPHGQERGPPSAPALPGTTLVLEHPSTGSQVYIVGCVHGSEASEEDVSTVFRLHSPAAVVLELCPARFEGMQAEEAKYLAALQAAERRHVAKTETRGTTPQSTHGGSGGVKASPSSHPVDAWGEASRTLGRLREGLTEVGSTLQTFSKQHGLMQTLLIALLSSSAEVQRVLSSCSSRAAGLPRRRRGSCEFRTSVELAQAAKATVVLGDQDLVVTLGRFKQGIWPGGGPRLEEVRAGQGGREERPSNMGRRAMMELTSFRDALLGPADLPRTCRVDVLRLLFTEERYLREVATVLVPVGLVVLGALRAMEAAGDTVLASAAQILPSSLTSLGELAPSIPLFSAGVGVGAGVGLEGVLGADVLANIGWAALNASMLCYFVAINRYILVERDAFLADSIARAAATKETKGRVVAAVVGLLHGNGIARHLRERHGFVLRDRP</sequence>
<evidence type="ECO:0000313" key="4">
    <source>
        <dbReference type="Proteomes" id="UP000019335"/>
    </source>
</evidence>
<dbReference type="AlphaFoldDB" id="W7TU20"/>
<keyword evidence="4" id="KW-1185">Reference proteome</keyword>
<evidence type="ECO:0000256" key="1">
    <source>
        <dbReference type="SAM" id="MobiDB-lite"/>
    </source>
</evidence>